<feature type="region of interest" description="Disordered" evidence="1">
    <location>
        <begin position="1"/>
        <end position="27"/>
    </location>
</feature>
<organism evidence="2 3">
    <name type="scientific">Streptomyces cellulosae</name>
    <dbReference type="NCBI Taxonomy" id="1968"/>
    <lineage>
        <taxon>Bacteria</taxon>
        <taxon>Bacillati</taxon>
        <taxon>Actinomycetota</taxon>
        <taxon>Actinomycetes</taxon>
        <taxon>Kitasatosporales</taxon>
        <taxon>Streptomycetaceae</taxon>
        <taxon>Streptomyces</taxon>
    </lineage>
</organism>
<gene>
    <name evidence="2" type="ORF">ACFU0X_10415</name>
</gene>
<protein>
    <submittedName>
        <fullName evidence="2">Uncharacterized protein</fullName>
    </submittedName>
</protein>
<evidence type="ECO:0000313" key="2">
    <source>
        <dbReference type="EMBL" id="MFE7963451.1"/>
    </source>
</evidence>
<comment type="caution">
    <text evidence="2">The sequence shown here is derived from an EMBL/GenBank/DDBJ whole genome shotgun (WGS) entry which is preliminary data.</text>
</comment>
<name>A0ABW6JDM8_STRCE</name>
<proteinExistence type="predicted"/>
<sequence length="85" mass="9983">MPKGNRTSTSRSRIRRNPSASLHRACLDKSLRFDTREEAEKAAEEMRERKPWMLPREPYPCPYSHRKGQKLHFHIGRPLGRDKAA</sequence>
<dbReference type="RefSeq" id="WP_381726251.1">
    <property type="nucleotide sequence ID" value="NZ_JBHVBU010000021.1"/>
</dbReference>
<feature type="compositionally biased region" description="Low complexity" evidence="1">
    <location>
        <begin position="1"/>
        <end position="11"/>
    </location>
</feature>
<dbReference type="Proteomes" id="UP001600650">
    <property type="component" value="Unassembled WGS sequence"/>
</dbReference>
<keyword evidence="3" id="KW-1185">Reference proteome</keyword>
<dbReference type="EMBL" id="JBHVBU010000021">
    <property type="protein sequence ID" value="MFE7963451.1"/>
    <property type="molecule type" value="Genomic_DNA"/>
</dbReference>
<reference evidence="2 3" key="1">
    <citation type="submission" date="2024-09" db="EMBL/GenBank/DDBJ databases">
        <title>The Natural Products Discovery Center: Release of the First 8490 Sequenced Strains for Exploring Actinobacteria Biosynthetic Diversity.</title>
        <authorList>
            <person name="Kalkreuter E."/>
            <person name="Kautsar S.A."/>
            <person name="Yang D."/>
            <person name="Bader C.D."/>
            <person name="Teijaro C.N."/>
            <person name="Fluegel L."/>
            <person name="Davis C.M."/>
            <person name="Simpson J.R."/>
            <person name="Lauterbach L."/>
            <person name="Steele A.D."/>
            <person name="Gui C."/>
            <person name="Meng S."/>
            <person name="Li G."/>
            <person name="Viehrig K."/>
            <person name="Ye F."/>
            <person name="Su P."/>
            <person name="Kiefer A.F."/>
            <person name="Nichols A."/>
            <person name="Cepeda A.J."/>
            <person name="Yan W."/>
            <person name="Fan B."/>
            <person name="Jiang Y."/>
            <person name="Adhikari A."/>
            <person name="Zheng C.-J."/>
            <person name="Schuster L."/>
            <person name="Cowan T.M."/>
            <person name="Smanski M.J."/>
            <person name="Chevrette M.G."/>
            <person name="De Carvalho L.P.S."/>
            <person name="Shen B."/>
        </authorList>
    </citation>
    <scope>NUCLEOTIDE SEQUENCE [LARGE SCALE GENOMIC DNA]</scope>
    <source>
        <strain evidence="2 3">NPDC057399</strain>
    </source>
</reference>
<evidence type="ECO:0000256" key="1">
    <source>
        <dbReference type="SAM" id="MobiDB-lite"/>
    </source>
</evidence>
<evidence type="ECO:0000313" key="3">
    <source>
        <dbReference type="Proteomes" id="UP001600650"/>
    </source>
</evidence>
<accession>A0ABW6JDM8</accession>